<sequence length="606" mass="69394">MDMMTFVEDTVGPVEGAPDLVDPFLSFDVLLGFVSRSDNVSITSFMDLSIFEYSSVSYDRISISLLHSPIPQILDIDDEIAQPYPDRGSFDLDSDPMDERVSLVIGDVETIDFGTEDQPRELKIGSPLSIDERNRLIHLLRLYLDVFAWSYEDMFGLDSSIIQHHLPILPHCWSHISVEYLKWLANVVLVLKKASLKDDFPLPHIDLLVDSIAGHSMLSFMDEFSGYNQILMALEDMEKTTFITEWGTYCYKKCTFGVTFGKLLGHMVSERGIEVDPNKIKAILDMLVPRIEKEIRGFLDRIQYINRFIARLTNICEPIFCLLRKNQPTVWNDDCQLAFEKIKEYLLSPPVLAPSMSGRPLLLYLLVSDMALGCMLAQLDDLRKERAIYYMKFDIQYVSQKSIKGSIVSDHLASLPTSKDRLIDDDFPDEEFVAMTSLLGWCMYFDGEANQKGYGIGVMLVSPQGDHIPRFDTYLEVATTKDRRALRQLTTRLVICGDTLYRQSTDVEVANKNIKRILRKIVETSRDWSEKLPFALWAYRTSFRTSTGATPYPLVYSMEVVLPVETEMGSLRVALEQQISKTEWAQARFDQLNLFDERILRATDHV</sequence>
<dbReference type="EMBL" id="AM439925">
    <property type="protein sequence ID" value="CAN71803.1"/>
    <property type="molecule type" value="Genomic_DNA"/>
</dbReference>
<dbReference type="GO" id="GO:0003676">
    <property type="term" value="F:nucleic acid binding"/>
    <property type="evidence" value="ECO:0007669"/>
    <property type="project" value="InterPro"/>
</dbReference>
<dbReference type="InterPro" id="IPR012337">
    <property type="entry name" value="RNaseH-like_sf"/>
</dbReference>
<reference evidence="2" key="1">
    <citation type="journal article" date="2007" name="PLoS ONE">
        <title>The first genome sequence of an elite grapevine cultivar (Pinot noir Vitis vinifera L.): coping with a highly heterozygous genome.</title>
        <authorList>
            <person name="Velasco R."/>
            <person name="Zharkikh A."/>
            <person name="Troggio M."/>
            <person name="Cartwright D.A."/>
            <person name="Cestaro A."/>
            <person name="Pruss D."/>
            <person name="Pindo M."/>
            <person name="FitzGerald L.M."/>
            <person name="Vezzulli S."/>
            <person name="Reid J."/>
            <person name="Malacarne G."/>
            <person name="Iliev D."/>
            <person name="Coppola G."/>
            <person name="Wardell B."/>
            <person name="Micheletti D."/>
            <person name="Macalma T."/>
            <person name="Facci M."/>
            <person name="Mitchell J.T."/>
            <person name="Perazzolli M."/>
            <person name="Eldredge G."/>
            <person name="Gatto P."/>
            <person name="Oyzerski R."/>
            <person name="Moretto M."/>
            <person name="Gutin N."/>
            <person name="Stefanini M."/>
            <person name="Chen Y."/>
            <person name="Segala C."/>
            <person name="Davenport C."/>
            <person name="Dematte L."/>
            <person name="Mraz A."/>
            <person name="Battilana J."/>
            <person name="Stormo K."/>
            <person name="Costa F."/>
            <person name="Tao Q."/>
            <person name="Si-Ammour A."/>
            <person name="Harkins T."/>
            <person name="Lackey A."/>
            <person name="Perbost C."/>
            <person name="Taillon B."/>
            <person name="Stella A."/>
            <person name="Solovyev V."/>
            <person name="Fawcett J.A."/>
            <person name="Sterck L."/>
            <person name="Vandepoele K."/>
            <person name="Grando S.M."/>
            <person name="Toppo S."/>
            <person name="Moser C."/>
            <person name="Lanchbury J."/>
            <person name="Bogden R."/>
            <person name="Skolnick M."/>
            <person name="Sgaramella V."/>
            <person name="Bhatnagar S.K."/>
            <person name="Fontana P."/>
            <person name="Gutin A."/>
            <person name="Van de Peer Y."/>
            <person name="Salamini F."/>
            <person name="Viola R."/>
        </authorList>
    </citation>
    <scope>NUCLEOTIDE SEQUENCE</scope>
</reference>
<dbReference type="InterPro" id="IPR041577">
    <property type="entry name" value="RT_RNaseH_2"/>
</dbReference>
<protein>
    <recommendedName>
        <fullName evidence="1">Reverse transcriptase/retrotransposon-derived protein RNase H-like domain-containing protein</fullName>
    </recommendedName>
</protein>
<accession>A5AY83</accession>
<dbReference type="InterPro" id="IPR043128">
    <property type="entry name" value="Rev_trsase/Diguanyl_cyclase"/>
</dbReference>
<evidence type="ECO:0000313" key="2">
    <source>
        <dbReference type="EMBL" id="CAN71803.1"/>
    </source>
</evidence>
<dbReference type="SUPFAM" id="SSF53098">
    <property type="entry name" value="Ribonuclease H-like"/>
    <property type="match status" value="1"/>
</dbReference>
<dbReference type="InterPro" id="IPR036397">
    <property type="entry name" value="RNaseH_sf"/>
</dbReference>
<dbReference type="Gene3D" id="3.30.70.270">
    <property type="match status" value="2"/>
</dbReference>
<dbReference type="SUPFAM" id="SSF56672">
    <property type="entry name" value="DNA/RNA polymerases"/>
    <property type="match status" value="1"/>
</dbReference>
<organism evidence="2">
    <name type="scientific">Vitis vinifera</name>
    <name type="common">Grape</name>
    <dbReference type="NCBI Taxonomy" id="29760"/>
    <lineage>
        <taxon>Eukaryota</taxon>
        <taxon>Viridiplantae</taxon>
        <taxon>Streptophyta</taxon>
        <taxon>Embryophyta</taxon>
        <taxon>Tracheophyta</taxon>
        <taxon>Spermatophyta</taxon>
        <taxon>Magnoliopsida</taxon>
        <taxon>eudicotyledons</taxon>
        <taxon>Gunneridae</taxon>
        <taxon>Pentapetalae</taxon>
        <taxon>rosids</taxon>
        <taxon>Vitales</taxon>
        <taxon>Vitaceae</taxon>
        <taxon>Viteae</taxon>
        <taxon>Vitis</taxon>
    </lineage>
</organism>
<proteinExistence type="predicted"/>
<name>A5AY83_VITVI</name>
<dbReference type="AlphaFoldDB" id="A5AY83"/>
<feature type="domain" description="Reverse transcriptase/retrotransposon-derived protein RNase H-like" evidence="1">
    <location>
        <begin position="331"/>
        <end position="391"/>
    </location>
</feature>
<evidence type="ECO:0000259" key="1">
    <source>
        <dbReference type="Pfam" id="PF17919"/>
    </source>
</evidence>
<dbReference type="Gene3D" id="3.30.420.10">
    <property type="entry name" value="Ribonuclease H-like superfamily/Ribonuclease H"/>
    <property type="match status" value="1"/>
</dbReference>
<dbReference type="Pfam" id="PF17919">
    <property type="entry name" value="RT_RNaseH_2"/>
    <property type="match status" value="1"/>
</dbReference>
<dbReference type="InterPro" id="IPR043502">
    <property type="entry name" value="DNA/RNA_pol_sf"/>
</dbReference>
<gene>
    <name evidence="2" type="ORF">VITISV_027650</name>
</gene>
<dbReference type="PANTHER" id="PTHR48475">
    <property type="entry name" value="RIBONUCLEASE H"/>
    <property type="match status" value="1"/>
</dbReference>
<dbReference type="PANTHER" id="PTHR48475:SF1">
    <property type="entry name" value="RNASE H TYPE-1 DOMAIN-CONTAINING PROTEIN"/>
    <property type="match status" value="1"/>
</dbReference>